<proteinExistence type="predicted"/>
<reference evidence="6 7" key="1">
    <citation type="submission" date="2015-09" db="EMBL/GenBank/DDBJ databases">
        <authorList>
            <consortium name="Pathogen Informatics"/>
        </authorList>
    </citation>
    <scope>NUCLEOTIDE SEQUENCE [LARGE SCALE GENOMIC DNA]</scope>
    <source>
        <strain evidence="2 6">2789STDY5608849</strain>
        <strain evidence="3 7">2789STDY5834885</strain>
    </source>
</reference>
<dbReference type="EMBL" id="CZAL01000007">
    <property type="protein sequence ID" value="CUP22920.1"/>
    <property type="molecule type" value="Genomic_DNA"/>
</dbReference>
<reference evidence="5" key="3">
    <citation type="submission" date="2020-02" db="EMBL/GenBank/DDBJ databases">
        <authorList>
            <person name="Littmann E."/>
            <person name="Sorbara M."/>
        </authorList>
    </citation>
    <scope>NUCLEOTIDE SEQUENCE</scope>
    <source>
        <strain evidence="5">MSK.14.54</strain>
    </source>
</reference>
<sequence>MAEMEKKTVNAMGDVCPVPLVKAKNAIAELAGSGKVEVLVDNEIAVQNLEKMAQQKGYGFLVKEKKEKEYHVEFTVSETEPAETEEKTVCLVPAAKKTKLVVLSADHMGEGAEELGKILMKSFLYALTQQDELPDTILCYNGGAKLTCEGSESLEDLKDLAARGVEILTCGTCLNFYGITEKLQVGSVTNMYDIVERMSSADRVIKP</sequence>
<dbReference type="Gene3D" id="3.40.1260.10">
    <property type="entry name" value="DsrEFH-like"/>
    <property type="match status" value="1"/>
</dbReference>
<dbReference type="EMBL" id="JAKNFS010000013">
    <property type="protein sequence ID" value="MCG4765937.1"/>
    <property type="molecule type" value="Genomic_DNA"/>
</dbReference>
<reference evidence="5 8" key="2">
    <citation type="journal article" date="2020" name="Cell Host Microbe">
        <title>Functional and Genomic Variation between Human-Derived Isolates of Lachnospiraceae Reveals Inter- and Intra-Species Diversity.</title>
        <authorList>
            <person name="Sorbara M.T."/>
            <person name="Littmann E.R."/>
            <person name="Fontana E."/>
            <person name="Moody T.U."/>
            <person name="Kohout C.E."/>
            <person name="Gjonbalaj M."/>
            <person name="Eaton V."/>
            <person name="Seok R."/>
            <person name="Leiner I.M."/>
            <person name="Pamer E.G."/>
        </authorList>
    </citation>
    <scope>NUCLEOTIDE SEQUENCE [LARGE SCALE GENOMIC DNA]</scope>
    <source>
        <strain evidence="5 8">MSK.14.54</strain>
    </source>
</reference>
<evidence type="ECO:0000313" key="6">
    <source>
        <dbReference type="Proteomes" id="UP000095706"/>
    </source>
</evidence>
<protein>
    <submittedName>
        <fullName evidence="4">Sulfurtransferase-like selenium metabolism protein YedF</fullName>
    </submittedName>
    <submittedName>
        <fullName evidence="2">Uncharacterized conserved protein</fullName>
    </submittedName>
</protein>
<dbReference type="InterPro" id="IPR036868">
    <property type="entry name" value="TusA-like_sf"/>
</dbReference>
<dbReference type="Proteomes" id="UP000095709">
    <property type="component" value="Unassembled WGS sequence"/>
</dbReference>
<keyword evidence="8" id="KW-1185">Reference proteome</keyword>
<evidence type="ECO:0000313" key="8">
    <source>
        <dbReference type="Proteomes" id="UP000768180"/>
    </source>
</evidence>
<feature type="domain" description="UPF0033" evidence="1">
    <location>
        <begin position="7"/>
        <end position="73"/>
    </location>
</feature>
<accession>A0A174F728</accession>
<evidence type="ECO:0000313" key="2">
    <source>
        <dbReference type="EMBL" id="CUO46083.1"/>
    </source>
</evidence>
<dbReference type="Gene3D" id="3.30.110.40">
    <property type="entry name" value="TusA-like domain"/>
    <property type="match status" value="1"/>
</dbReference>
<dbReference type="NCBIfam" id="TIGR03527">
    <property type="entry name" value="selenium_YedF"/>
    <property type="match status" value="1"/>
</dbReference>
<dbReference type="SUPFAM" id="SSF75169">
    <property type="entry name" value="DsrEFH-like"/>
    <property type="match status" value="1"/>
</dbReference>
<dbReference type="EMBL" id="JAAITQ010000002">
    <property type="protein sequence ID" value="NSE15115.1"/>
    <property type="molecule type" value="Genomic_DNA"/>
</dbReference>
<dbReference type="InterPro" id="IPR001455">
    <property type="entry name" value="TusA-like"/>
</dbReference>
<dbReference type="EMBL" id="CYYV01000009">
    <property type="protein sequence ID" value="CUO46083.1"/>
    <property type="molecule type" value="Genomic_DNA"/>
</dbReference>
<dbReference type="Proteomes" id="UP000095706">
    <property type="component" value="Unassembled WGS sequence"/>
</dbReference>
<dbReference type="Pfam" id="PF01206">
    <property type="entry name" value="TusA"/>
    <property type="match status" value="1"/>
</dbReference>
<evidence type="ECO:0000313" key="7">
    <source>
        <dbReference type="Proteomes" id="UP000095709"/>
    </source>
</evidence>
<dbReference type="Proteomes" id="UP001199915">
    <property type="component" value="Unassembled WGS sequence"/>
</dbReference>
<dbReference type="AlphaFoldDB" id="A0A174F728"/>
<dbReference type="InterPro" id="IPR019870">
    <property type="entry name" value="Se_metab_YedF"/>
</dbReference>
<name>A0A174F728_9FIRM</name>
<dbReference type="InterPro" id="IPR003787">
    <property type="entry name" value="Sulphur_relay_DsrE/F-like"/>
</dbReference>
<evidence type="ECO:0000259" key="1">
    <source>
        <dbReference type="Pfam" id="PF01206"/>
    </source>
</evidence>
<dbReference type="InterPro" id="IPR027396">
    <property type="entry name" value="DsrEFH-like"/>
</dbReference>
<gene>
    <name evidence="4" type="primary">yedF</name>
    <name evidence="2" type="ORF">ERS852406_02027</name>
    <name evidence="3" type="ORF">ERS852498_01523</name>
    <name evidence="5" type="ORF">G5B05_01495</name>
    <name evidence="4" type="ORF">L0N21_10535</name>
</gene>
<evidence type="ECO:0000313" key="5">
    <source>
        <dbReference type="EMBL" id="NSE15115.1"/>
    </source>
</evidence>
<dbReference type="SUPFAM" id="SSF64307">
    <property type="entry name" value="SirA-like"/>
    <property type="match status" value="1"/>
</dbReference>
<evidence type="ECO:0000313" key="3">
    <source>
        <dbReference type="EMBL" id="CUP22920.1"/>
    </source>
</evidence>
<dbReference type="Pfam" id="PF02635">
    <property type="entry name" value="DsrE"/>
    <property type="match status" value="1"/>
</dbReference>
<reference evidence="4" key="4">
    <citation type="submission" date="2022-01" db="EMBL/GenBank/DDBJ databases">
        <title>Collection of gut derived symbiotic bacterial strains cultured from healthy donors.</title>
        <authorList>
            <person name="Lin H."/>
            <person name="Kohout C."/>
            <person name="Waligurski E."/>
            <person name="Pamer E.G."/>
        </authorList>
    </citation>
    <scope>NUCLEOTIDE SEQUENCE</scope>
    <source>
        <strain evidence="4">DFI.5.49</strain>
    </source>
</reference>
<dbReference type="Proteomes" id="UP000768180">
    <property type="component" value="Unassembled WGS sequence"/>
</dbReference>
<organism evidence="2 6">
    <name type="scientific">Fusicatenibacter saccharivorans</name>
    <dbReference type="NCBI Taxonomy" id="1150298"/>
    <lineage>
        <taxon>Bacteria</taxon>
        <taxon>Bacillati</taxon>
        <taxon>Bacillota</taxon>
        <taxon>Clostridia</taxon>
        <taxon>Lachnospirales</taxon>
        <taxon>Lachnospiraceae</taxon>
        <taxon>Fusicatenibacter</taxon>
    </lineage>
</organism>
<evidence type="ECO:0000313" key="4">
    <source>
        <dbReference type="EMBL" id="MCG4765937.1"/>
    </source>
</evidence>